<dbReference type="PANTHER" id="PTHR44051:SF8">
    <property type="entry name" value="GLUTATHIONE S-TRANSFERASE GSTA"/>
    <property type="match status" value="1"/>
</dbReference>
<feature type="domain" description="GST C-terminal" evidence="2">
    <location>
        <begin position="83"/>
        <end position="203"/>
    </location>
</feature>
<protein>
    <submittedName>
        <fullName evidence="3">Glutathione S-transferase</fullName>
    </submittedName>
</protein>
<evidence type="ECO:0000313" key="4">
    <source>
        <dbReference type="Proteomes" id="UP001526446"/>
    </source>
</evidence>
<keyword evidence="4" id="KW-1185">Reference proteome</keyword>
<organism evidence="3 4">
    <name type="scientific">Acetobacter farinalis</name>
    <dbReference type="NCBI Taxonomy" id="1260984"/>
    <lineage>
        <taxon>Bacteria</taxon>
        <taxon>Pseudomonadati</taxon>
        <taxon>Pseudomonadota</taxon>
        <taxon>Alphaproteobacteria</taxon>
        <taxon>Acetobacterales</taxon>
        <taxon>Acetobacteraceae</taxon>
        <taxon>Acetobacter</taxon>
    </lineage>
</organism>
<dbReference type="EMBL" id="JAPIUX010000005">
    <property type="protein sequence ID" value="MCX2561194.1"/>
    <property type="molecule type" value="Genomic_DNA"/>
</dbReference>
<sequence>MKLIGMLDSPYVRRVAITLDVLGIPFEHDPLSVFSNSEAFMAVNPLLKAPSFVTDEGVVLMDSELIIGYVSKRVNRADLWPSDLSELAHAQRLTGLALAACEKTVQIIYEYSLRPPEKQYVPWVERITRQLHAAYRALEAEMNDAPAWLPGEPPTLADITIAVAWRFTQEKLPGTLLPDTHKRLAAFSQQAEASPSFRAYPYS</sequence>
<dbReference type="InterPro" id="IPR036249">
    <property type="entry name" value="Thioredoxin-like_sf"/>
</dbReference>
<gene>
    <name evidence="3" type="ORF">OQ252_07255</name>
</gene>
<dbReference type="SUPFAM" id="SSF47616">
    <property type="entry name" value="GST C-terminal domain-like"/>
    <property type="match status" value="1"/>
</dbReference>
<evidence type="ECO:0000313" key="3">
    <source>
        <dbReference type="EMBL" id="MCX2561194.1"/>
    </source>
</evidence>
<dbReference type="InterPro" id="IPR036282">
    <property type="entry name" value="Glutathione-S-Trfase_C_sf"/>
</dbReference>
<evidence type="ECO:0000259" key="1">
    <source>
        <dbReference type="PROSITE" id="PS50404"/>
    </source>
</evidence>
<dbReference type="Gene3D" id="1.20.1050.10">
    <property type="match status" value="1"/>
</dbReference>
<dbReference type="CDD" id="cd03205">
    <property type="entry name" value="GST_C_6"/>
    <property type="match status" value="1"/>
</dbReference>
<feature type="domain" description="GST N-terminal" evidence="1">
    <location>
        <begin position="1"/>
        <end position="78"/>
    </location>
</feature>
<dbReference type="Pfam" id="PF13417">
    <property type="entry name" value="GST_N_3"/>
    <property type="match status" value="1"/>
</dbReference>
<dbReference type="InterPro" id="IPR010987">
    <property type="entry name" value="Glutathione-S-Trfase_C-like"/>
</dbReference>
<reference evidence="3 4" key="1">
    <citation type="submission" date="2022-11" db="EMBL/GenBank/DDBJ databases">
        <title>Genome sequencing of Acetobacter type strain.</title>
        <authorList>
            <person name="Heo J."/>
            <person name="Lee D."/>
            <person name="Han B.-H."/>
            <person name="Hong S.-B."/>
            <person name="Kwon S.-W."/>
        </authorList>
    </citation>
    <scope>NUCLEOTIDE SEQUENCE [LARGE SCALE GENOMIC DNA]</scope>
    <source>
        <strain evidence="3 4">KACC 21251</strain>
    </source>
</reference>
<comment type="caution">
    <text evidence="3">The sequence shown here is derived from an EMBL/GenBank/DDBJ whole genome shotgun (WGS) entry which is preliminary data.</text>
</comment>
<dbReference type="RefSeq" id="WP_166121624.1">
    <property type="nucleotide sequence ID" value="NZ_JAPIUX010000005.1"/>
</dbReference>
<dbReference type="SUPFAM" id="SSF52833">
    <property type="entry name" value="Thioredoxin-like"/>
    <property type="match status" value="1"/>
</dbReference>
<evidence type="ECO:0000259" key="2">
    <source>
        <dbReference type="PROSITE" id="PS50405"/>
    </source>
</evidence>
<dbReference type="PROSITE" id="PS50404">
    <property type="entry name" value="GST_NTER"/>
    <property type="match status" value="1"/>
</dbReference>
<dbReference type="PANTHER" id="PTHR44051">
    <property type="entry name" value="GLUTATHIONE S-TRANSFERASE-RELATED"/>
    <property type="match status" value="1"/>
</dbReference>
<dbReference type="Pfam" id="PF13410">
    <property type="entry name" value="GST_C_2"/>
    <property type="match status" value="1"/>
</dbReference>
<dbReference type="PROSITE" id="PS50405">
    <property type="entry name" value="GST_CTER"/>
    <property type="match status" value="1"/>
</dbReference>
<accession>A0ABT3Q7G2</accession>
<dbReference type="Proteomes" id="UP001526446">
    <property type="component" value="Unassembled WGS sequence"/>
</dbReference>
<proteinExistence type="predicted"/>
<dbReference type="InterPro" id="IPR004045">
    <property type="entry name" value="Glutathione_S-Trfase_N"/>
</dbReference>
<name>A0ABT3Q7G2_9PROT</name>
<dbReference type="Gene3D" id="3.40.30.10">
    <property type="entry name" value="Glutaredoxin"/>
    <property type="match status" value="1"/>
</dbReference>